<dbReference type="PANTHER" id="PTHR14190">
    <property type="entry name" value="SUPPRESSOR OF ACTIN MUTATIONS 2/VACUOLAR PROTEIN SORTING 52"/>
    <property type="match status" value="1"/>
</dbReference>
<dbReference type="GO" id="GO:0005829">
    <property type="term" value="C:cytosol"/>
    <property type="evidence" value="ECO:0007669"/>
    <property type="project" value="GOC"/>
</dbReference>
<dbReference type="InterPro" id="IPR007258">
    <property type="entry name" value="Vps52"/>
</dbReference>
<keyword evidence="2" id="KW-0175">Coiled coil</keyword>
<comment type="caution">
    <text evidence="4">The sequence shown here is derived from an EMBL/GenBank/DDBJ whole genome shotgun (WGS) entry which is preliminary data.</text>
</comment>
<proteinExistence type="predicted"/>
<evidence type="ECO:0000259" key="3">
    <source>
        <dbReference type="Pfam" id="PF04129"/>
    </source>
</evidence>
<accession>A0A814N9L2</accession>
<reference evidence="4" key="1">
    <citation type="submission" date="2021-02" db="EMBL/GenBank/DDBJ databases">
        <authorList>
            <person name="Nowell W R."/>
        </authorList>
    </citation>
    <scope>NUCLEOTIDE SEQUENCE</scope>
</reference>
<feature type="domain" description="Vps52 coiled-coil" evidence="3">
    <location>
        <begin position="92"/>
        <end position="226"/>
    </location>
</feature>
<dbReference type="GO" id="GO:0032456">
    <property type="term" value="P:endocytic recycling"/>
    <property type="evidence" value="ECO:0007669"/>
    <property type="project" value="TreeGrafter"/>
</dbReference>
<sequence length="237" mass="27752">MATEEPFHTDNTDLGDLESEQLYLEAANILQKLQLDKPVDEEWSLDDMEAHIEENLQDQFVQEALTQDIDLAQYSEQIQEKLQIHEKAFVQDFIGETNNIANLHIQISSCDKILESMDHMLRNFQNNLANISNEIRHLQQYSAELNIKKKNRELVRGQLSQVVDEMVVPQSMIQIIMDVPVTERQFLEQLHELSHKIKFVKEQSFHDAIACQDVQEVLEKLRIKVIVFFFFILSLIF</sequence>
<dbReference type="AlphaFoldDB" id="A0A814N9L2"/>
<protein>
    <recommendedName>
        <fullName evidence="1">Vacuolar protein sorting-associated protein 52 homolog</fullName>
    </recommendedName>
</protein>
<organism evidence="4 5">
    <name type="scientific">Rotaria sordida</name>
    <dbReference type="NCBI Taxonomy" id="392033"/>
    <lineage>
        <taxon>Eukaryota</taxon>
        <taxon>Metazoa</taxon>
        <taxon>Spiralia</taxon>
        <taxon>Gnathifera</taxon>
        <taxon>Rotifera</taxon>
        <taxon>Eurotatoria</taxon>
        <taxon>Bdelloidea</taxon>
        <taxon>Philodinida</taxon>
        <taxon>Philodinidae</taxon>
        <taxon>Rotaria</taxon>
    </lineage>
</organism>
<dbReference type="Proteomes" id="UP000663889">
    <property type="component" value="Unassembled WGS sequence"/>
</dbReference>
<dbReference type="GO" id="GO:0000938">
    <property type="term" value="C:GARP complex"/>
    <property type="evidence" value="ECO:0007669"/>
    <property type="project" value="TreeGrafter"/>
</dbReference>
<evidence type="ECO:0000256" key="2">
    <source>
        <dbReference type="SAM" id="Coils"/>
    </source>
</evidence>
<dbReference type="GO" id="GO:0007041">
    <property type="term" value="P:lysosomal transport"/>
    <property type="evidence" value="ECO:0007669"/>
    <property type="project" value="TreeGrafter"/>
</dbReference>
<dbReference type="Pfam" id="PF04129">
    <property type="entry name" value="Vps52_CC"/>
    <property type="match status" value="1"/>
</dbReference>
<feature type="coiled-coil region" evidence="2">
    <location>
        <begin position="114"/>
        <end position="141"/>
    </location>
</feature>
<dbReference type="EMBL" id="CAJNOU010000783">
    <property type="protein sequence ID" value="CAF1087491.1"/>
    <property type="molecule type" value="Genomic_DNA"/>
</dbReference>
<name>A0A814N9L2_9BILA</name>
<dbReference type="GO" id="GO:0042147">
    <property type="term" value="P:retrograde transport, endosome to Golgi"/>
    <property type="evidence" value="ECO:0007669"/>
    <property type="project" value="TreeGrafter"/>
</dbReference>
<evidence type="ECO:0000313" key="5">
    <source>
        <dbReference type="Proteomes" id="UP000663889"/>
    </source>
</evidence>
<dbReference type="InterPro" id="IPR048319">
    <property type="entry name" value="Vps52_CC"/>
</dbReference>
<evidence type="ECO:0000313" key="4">
    <source>
        <dbReference type="EMBL" id="CAF1087491.1"/>
    </source>
</evidence>
<evidence type="ECO:0000256" key="1">
    <source>
        <dbReference type="ARBA" id="ARBA00017083"/>
    </source>
</evidence>
<dbReference type="GO" id="GO:0006896">
    <property type="term" value="P:Golgi to vacuole transport"/>
    <property type="evidence" value="ECO:0007669"/>
    <property type="project" value="TreeGrafter"/>
</dbReference>
<dbReference type="PANTHER" id="PTHR14190:SF7">
    <property type="entry name" value="VACUOLAR PROTEIN SORTING-ASSOCIATED PROTEIN 52 HOMOLOG"/>
    <property type="match status" value="1"/>
</dbReference>
<dbReference type="GO" id="GO:0019905">
    <property type="term" value="F:syntaxin binding"/>
    <property type="evidence" value="ECO:0007669"/>
    <property type="project" value="TreeGrafter"/>
</dbReference>
<gene>
    <name evidence="4" type="ORF">SEV965_LOCUS15183</name>
</gene>